<dbReference type="STRING" id="83219.PM02_04090"/>
<keyword evidence="7" id="KW-0812">Transmembrane</keyword>
<dbReference type="PANTHER" id="PTHR22726">
    <property type="entry name" value="METALLOENDOPEPTIDASE OMA1"/>
    <property type="match status" value="1"/>
</dbReference>
<comment type="caution">
    <text evidence="10">The sequence shown here is derived from an EMBL/GenBank/DDBJ whole genome shotgun (WGS) entry which is preliminary data.</text>
</comment>
<dbReference type="InterPro" id="IPR055518">
    <property type="entry name" value="DUF7092"/>
</dbReference>
<dbReference type="GO" id="GO:0046872">
    <property type="term" value="F:metal ion binding"/>
    <property type="evidence" value="ECO:0007669"/>
    <property type="project" value="UniProtKB-KW"/>
</dbReference>
<keyword evidence="7" id="KW-1133">Transmembrane helix</keyword>
<evidence type="ECO:0000259" key="8">
    <source>
        <dbReference type="Pfam" id="PF01435"/>
    </source>
</evidence>
<reference evidence="10 11" key="1">
    <citation type="journal article" date="2014" name="Genome Announc.">
        <title>Draft Genome Sequences of Two Isolates of the Roseobacter Group, Sulfitobacter sp. Strains 3SOLIMAR09 and 1FIGIMAR09, from Harbors of Mallorca Island (Mediterranean Sea).</title>
        <authorList>
            <person name="Mas-Llado M."/>
            <person name="Pina-Villalonga J.M."/>
            <person name="Brunet-Galmes I."/>
            <person name="Nogales B."/>
            <person name="Bosch R."/>
        </authorList>
    </citation>
    <scope>NUCLEOTIDE SEQUENCE [LARGE SCALE GENOMIC DNA]</scope>
    <source>
        <strain evidence="10 11">1FIGIMAR09</strain>
    </source>
</reference>
<dbReference type="EMBL" id="JEMU01000002">
    <property type="protein sequence ID" value="KAJ04624.1"/>
    <property type="molecule type" value="Genomic_DNA"/>
</dbReference>
<proteinExistence type="inferred from homology"/>
<name>A0A061SX93_9RHOB</name>
<protein>
    <submittedName>
        <fullName evidence="10">Uncharacterized protein</fullName>
    </submittedName>
</protein>
<dbReference type="GO" id="GO:0016020">
    <property type="term" value="C:membrane"/>
    <property type="evidence" value="ECO:0007669"/>
    <property type="project" value="TreeGrafter"/>
</dbReference>
<dbReference type="GO" id="GO:0051603">
    <property type="term" value="P:proteolysis involved in protein catabolic process"/>
    <property type="evidence" value="ECO:0007669"/>
    <property type="project" value="TreeGrafter"/>
</dbReference>
<evidence type="ECO:0000313" key="11">
    <source>
        <dbReference type="Proteomes" id="UP000027337"/>
    </source>
</evidence>
<evidence type="ECO:0000256" key="2">
    <source>
        <dbReference type="ARBA" id="ARBA00022723"/>
    </source>
</evidence>
<dbReference type="CDD" id="cd07332">
    <property type="entry name" value="M48C_Oma1_like"/>
    <property type="match status" value="1"/>
</dbReference>
<keyword evidence="2" id="KW-0479">Metal-binding</keyword>
<evidence type="ECO:0000256" key="7">
    <source>
        <dbReference type="SAM" id="Phobius"/>
    </source>
</evidence>
<dbReference type="InterPro" id="IPR001915">
    <property type="entry name" value="Peptidase_M48"/>
</dbReference>
<evidence type="ECO:0000256" key="5">
    <source>
        <dbReference type="ARBA" id="ARBA00023049"/>
    </source>
</evidence>
<dbReference type="RefSeq" id="WP_235190135.1">
    <property type="nucleotide sequence ID" value="NZ_JEMU01000002.1"/>
</dbReference>
<evidence type="ECO:0000259" key="9">
    <source>
        <dbReference type="Pfam" id="PF23368"/>
    </source>
</evidence>
<dbReference type="GO" id="GO:0004222">
    <property type="term" value="F:metalloendopeptidase activity"/>
    <property type="evidence" value="ECO:0007669"/>
    <property type="project" value="InterPro"/>
</dbReference>
<dbReference type="Pfam" id="PF01435">
    <property type="entry name" value="Peptidase_M48"/>
    <property type="match status" value="1"/>
</dbReference>
<dbReference type="Pfam" id="PF23368">
    <property type="entry name" value="DUF7092"/>
    <property type="match status" value="1"/>
</dbReference>
<keyword evidence="4 6" id="KW-0862">Zinc</keyword>
<dbReference type="InterPro" id="IPR051156">
    <property type="entry name" value="Mito/Outer_Membr_Metalloprot"/>
</dbReference>
<feature type="transmembrane region" description="Helical" evidence="7">
    <location>
        <begin position="106"/>
        <end position="129"/>
    </location>
</feature>
<dbReference type="AlphaFoldDB" id="A0A061SX93"/>
<keyword evidence="5 6" id="KW-0482">Metalloprotease</keyword>
<sequence>MTDVLTTRAMDATGASYFDGDVPQPREVTLALTQGQSLLEITLDDGQVVEWPLTEVRALPDISGRAQYVLCWTGDPLARLVSPNPFLLSALPQANRRAPPKGRGRLIKWAVAAVAAVALQIFVLVPLLADNMARFIPIEGERALGEATFGHIREALDETGLSPIDVCTAEAGTAALNELVAKISGDRAFRQDVTIAVLDHEMVNAFALPGGYVVLFRGLIDAADGPDEVAAVVAHEIGHVISRDPTRHALRSAGSIGVLGLLFGDFAGGAAVLFLTERLIAAQYSQAAETAADIFAHEALEDASISPAALGRMFENLQGEHGDRSGVAAHFLTHPAMGERIRAARAAVDPDGTYFPSMPDASWAALQNICK</sequence>
<keyword evidence="11" id="KW-1185">Reference proteome</keyword>
<comment type="similarity">
    <text evidence="6">Belongs to the peptidase M48 family.</text>
</comment>
<accession>A0A061SX93</accession>
<organism evidence="10 11">
    <name type="scientific">Sulfitobacter mediterraneus</name>
    <dbReference type="NCBI Taxonomy" id="83219"/>
    <lineage>
        <taxon>Bacteria</taxon>
        <taxon>Pseudomonadati</taxon>
        <taxon>Pseudomonadota</taxon>
        <taxon>Alphaproteobacteria</taxon>
        <taxon>Rhodobacterales</taxon>
        <taxon>Roseobacteraceae</taxon>
        <taxon>Sulfitobacter</taxon>
    </lineage>
</organism>
<dbReference type="Gene3D" id="3.30.2010.10">
    <property type="entry name" value="Metalloproteases ('zincins'), catalytic domain"/>
    <property type="match status" value="1"/>
</dbReference>
<gene>
    <name evidence="10" type="ORF">PM02_04090</name>
</gene>
<evidence type="ECO:0000313" key="10">
    <source>
        <dbReference type="EMBL" id="KAJ04624.1"/>
    </source>
</evidence>
<evidence type="ECO:0000256" key="6">
    <source>
        <dbReference type="RuleBase" id="RU003983"/>
    </source>
</evidence>
<evidence type="ECO:0000256" key="4">
    <source>
        <dbReference type="ARBA" id="ARBA00022833"/>
    </source>
</evidence>
<keyword evidence="3 6" id="KW-0378">Hydrolase</keyword>
<comment type="cofactor">
    <cofactor evidence="6">
        <name>Zn(2+)</name>
        <dbReference type="ChEBI" id="CHEBI:29105"/>
    </cofactor>
    <text evidence="6">Binds 1 zinc ion per subunit.</text>
</comment>
<dbReference type="eggNOG" id="COG0501">
    <property type="taxonomic scope" value="Bacteria"/>
</dbReference>
<keyword evidence="7" id="KW-0472">Membrane</keyword>
<keyword evidence="1 6" id="KW-0645">Protease</keyword>
<evidence type="ECO:0000256" key="3">
    <source>
        <dbReference type="ARBA" id="ARBA00022801"/>
    </source>
</evidence>
<dbReference type="PANTHER" id="PTHR22726:SF1">
    <property type="entry name" value="METALLOENDOPEPTIDASE OMA1, MITOCHONDRIAL"/>
    <property type="match status" value="1"/>
</dbReference>
<feature type="domain" description="DUF7092" evidence="9">
    <location>
        <begin position="14"/>
        <end position="70"/>
    </location>
</feature>
<feature type="domain" description="Peptidase M48" evidence="8">
    <location>
        <begin position="187"/>
        <end position="346"/>
    </location>
</feature>
<evidence type="ECO:0000256" key="1">
    <source>
        <dbReference type="ARBA" id="ARBA00022670"/>
    </source>
</evidence>
<dbReference type="Proteomes" id="UP000027337">
    <property type="component" value="Unassembled WGS sequence"/>
</dbReference>